<dbReference type="InterPro" id="IPR003938">
    <property type="entry name" value="K_chnl_volt-dep_EAG/ELK/ERG"/>
</dbReference>
<dbReference type="InterPro" id="IPR050818">
    <property type="entry name" value="KCNH_animal-type"/>
</dbReference>
<dbReference type="Proteomes" id="UP000004810">
    <property type="component" value="Unassembled WGS sequence"/>
</dbReference>
<dbReference type="AlphaFoldDB" id="J9E0Y9"/>
<dbReference type="PANTHER" id="PTHR10217:SF435">
    <property type="entry name" value="POTASSIUM VOLTAGE-GATED CHANNEL PROTEIN EAG"/>
    <property type="match status" value="1"/>
</dbReference>
<comment type="caution">
    <text evidence="7">The sequence shown here is derived from an EMBL/GenBank/DDBJ whole genome shotgun (WGS) entry which is preliminary data.</text>
</comment>
<keyword evidence="4 5" id="KW-0472">Membrane</keyword>
<evidence type="ECO:0000256" key="5">
    <source>
        <dbReference type="SAM" id="Phobius"/>
    </source>
</evidence>
<dbReference type="GO" id="GO:0005249">
    <property type="term" value="F:voltage-gated potassium channel activity"/>
    <property type="evidence" value="ECO:0007669"/>
    <property type="project" value="InterPro"/>
</dbReference>
<dbReference type="SUPFAM" id="SSF81324">
    <property type="entry name" value="Voltage-gated potassium channels"/>
    <property type="match status" value="1"/>
</dbReference>
<feature type="domain" description="Ion transport" evidence="6">
    <location>
        <begin position="35"/>
        <end position="95"/>
    </location>
</feature>
<dbReference type="InterPro" id="IPR005821">
    <property type="entry name" value="Ion_trans_dom"/>
</dbReference>
<gene>
    <name evidence="7" type="ORF">WUBG_18552</name>
</gene>
<dbReference type="Gene3D" id="1.10.287.70">
    <property type="match status" value="1"/>
</dbReference>
<keyword evidence="2 5" id="KW-0812">Transmembrane</keyword>
<dbReference type="GO" id="GO:0008076">
    <property type="term" value="C:voltage-gated potassium channel complex"/>
    <property type="evidence" value="ECO:0007669"/>
    <property type="project" value="TreeGrafter"/>
</dbReference>
<evidence type="ECO:0000313" key="7">
    <source>
        <dbReference type="EMBL" id="EJW70542.1"/>
    </source>
</evidence>
<dbReference type="Pfam" id="PF00520">
    <property type="entry name" value="Ion_trans"/>
    <property type="match status" value="1"/>
</dbReference>
<evidence type="ECO:0000256" key="1">
    <source>
        <dbReference type="ARBA" id="ARBA00004141"/>
    </source>
</evidence>
<keyword evidence="3 5" id="KW-1133">Transmembrane helix</keyword>
<reference evidence="8" key="1">
    <citation type="submission" date="2012-08" db="EMBL/GenBank/DDBJ databases">
        <title>The Genome Sequence of Wuchereria bancrofti.</title>
        <authorList>
            <person name="Nutman T.B."/>
            <person name="Fink D.L."/>
            <person name="Russ C."/>
            <person name="Young S."/>
            <person name="Zeng Q."/>
            <person name="Koehrsen M."/>
            <person name="Alvarado L."/>
            <person name="Berlin A."/>
            <person name="Chapman S.B."/>
            <person name="Chen Z."/>
            <person name="Freedman E."/>
            <person name="Gellesch M."/>
            <person name="Goldberg J."/>
            <person name="Griggs A."/>
            <person name="Gujja S."/>
            <person name="Heilman E.R."/>
            <person name="Heiman D."/>
            <person name="Hepburn T."/>
            <person name="Howarth C."/>
            <person name="Jen D."/>
            <person name="Larson L."/>
            <person name="Lewis B."/>
            <person name="Mehta T."/>
            <person name="Park D."/>
            <person name="Pearson M."/>
            <person name="Roberts A."/>
            <person name="Saif S."/>
            <person name="Shea T."/>
            <person name="Shenoy N."/>
            <person name="Sisk P."/>
            <person name="Stolte C."/>
            <person name="Sykes S."/>
            <person name="Walk T."/>
            <person name="White J."/>
            <person name="Yandava C."/>
            <person name="Haas B."/>
            <person name="Henn M.R."/>
            <person name="Nusbaum C."/>
            <person name="Birren B."/>
        </authorList>
    </citation>
    <scope>NUCLEOTIDE SEQUENCE [LARGE SCALE GENOMIC DNA]</scope>
    <source>
        <strain evidence="8">NA</strain>
    </source>
</reference>
<comment type="subcellular location">
    <subcellularLocation>
        <location evidence="1">Membrane</location>
        <topology evidence="1">Multi-pass membrane protein</topology>
    </subcellularLocation>
</comment>
<evidence type="ECO:0000313" key="8">
    <source>
        <dbReference type="Proteomes" id="UP000004810"/>
    </source>
</evidence>
<protein>
    <recommendedName>
        <fullName evidence="6">Ion transport domain-containing protein</fullName>
    </recommendedName>
</protein>
<dbReference type="EMBL" id="ADBV01021446">
    <property type="protein sequence ID" value="EJW70542.1"/>
    <property type="molecule type" value="Genomic_DNA"/>
</dbReference>
<evidence type="ECO:0000256" key="2">
    <source>
        <dbReference type="ARBA" id="ARBA00022692"/>
    </source>
</evidence>
<organism evidence="7 8">
    <name type="scientific">Wuchereria bancrofti</name>
    <dbReference type="NCBI Taxonomy" id="6293"/>
    <lineage>
        <taxon>Eukaryota</taxon>
        <taxon>Metazoa</taxon>
        <taxon>Ecdysozoa</taxon>
        <taxon>Nematoda</taxon>
        <taxon>Chromadorea</taxon>
        <taxon>Rhabditida</taxon>
        <taxon>Spirurina</taxon>
        <taxon>Spiruromorpha</taxon>
        <taxon>Filarioidea</taxon>
        <taxon>Onchocercidae</taxon>
        <taxon>Wuchereria</taxon>
    </lineage>
</organism>
<sequence>MPEGWLTKLSKELNSPFNYTFKDRLRLIGGPQRSSAYISALYFTMSCLSTVGFGNIASTTDNEKVFGVCMMIIAALLYAAIFGHMTNIIQQMTSATIREFNFTYL</sequence>
<evidence type="ECO:0000256" key="3">
    <source>
        <dbReference type="ARBA" id="ARBA00022989"/>
    </source>
</evidence>
<evidence type="ECO:0000259" key="6">
    <source>
        <dbReference type="Pfam" id="PF00520"/>
    </source>
</evidence>
<dbReference type="PANTHER" id="PTHR10217">
    <property type="entry name" value="VOLTAGE AND LIGAND GATED POTASSIUM CHANNEL"/>
    <property type="match status" value="1"/>
</dbReference>
<evidence type="ECO:0000256" key="4">
    <source>
        <dbReference type="ARBA" id="ARBA00023136"/>
    </source>
</evidence>
<accession>J9E0Y9</accession>
<feature type="transmembrane region" description="Helical" evidence="5">
    <location>
        <begin position="65"/>
        <end position="83"/>
    </location>
</feature>
<dbReference type="PRINTS" id="PR01463">
    <property type="entry name" value="EAGCHANLFMLY"/>
</dbReference>
<proteinExistence type="predicted"/>
<dbReference type="GO" id="GO:0042391">
    <property type="term" value="P:regulation of membrane potential"/>
    <property type="evidence" value="ECO:0007669"/>
    <property type="project" value="TreeGrafter"/>
</dbReference>
<name>J9E0Y9_WUCBA</name>
<feature type="transmembrane region" description="Helical" evidence="5">
    <location>
        <begin position="34"/>
        <end position="53"/>
    </location>
</feature>